<keyword evidence="2" id="KW-1185">Reference proteome</keyword>
<gene>
    <name evidence="1" type="ORF">FWILDA_LOCUS17367</name>
</gene>
<dbReference type="EMBL" id="CAMKVN010013484">
    <property type="protein sequence ID" value="CAI2196018.1"/>
    <property type="molecule type" value="Genomic_DNA"/>
</dbReference>
<name>A0A9W4T8I8_9GLOM</name>
<sequence length="51" mass="5737">EENGLSIGSLGLKSDLSSSLSISVVTEIDFRLKLEFRHFLDSEIEIRRSVN</sequence>
<dbReference type="AlphaFoldDB" id="A0A9W4T8I8"/>
<accession>A0A9W4T8I8</accession>
<feature type="non-terminal residue" evidence="1">
    <location>
        <position position="1"/>
    </location>
</feature>
<organism evidence="1 2">
    <name type="scientific">Funneliformis geosporum</name>
    <dbReference type="NCBI Taxonomy" id="1117311"/>
    <lineage>
        <taxon>Eukaryota</taxon>
        <taxon>Fungi</taxon>
        <taxon>Fungi incertae sedis</taxon>
        <taxon>Mucoromycota</taxon>
        <taxon>Glomeromycotina</taxon>
        <taxon>Glomeromycetes</taxon>
        <taxon>Glomerales</taxon>
        <taxon>Glomeraceae</taxon>
        <taxon>Funneliformis</taxon>
    </lineage>
</organism>
<dbReference type="Proteomes" id="UP001153678">
    <property type="component" value="Unassembled WGS sequence"/>
</dbReference>
<reference evidence="1" key="1">
    <citation type="submission" date="2022-08" db="EMBL/GenBank/DDBJ databases">
        <authorList>
            <person name="Kallberg Y."/>
            <person name="Tangrot J."/>
            <person name="Rosling A."/>
        </authorList>
    </citation>
    <scope>NUCLEOTIDE SEQUENCE</scope>
    <source>
        <strain evidence="1">Wild A</strain>
    </source>
</reference>
<proteinExistence type="predicted"/>
<comment type="caution">
    <text evidence="1">The sequence shown here is derived from an EMBL/GenBank/DDBJ whole genome shotgun (WGS) entry which is preliminary data.</text>
</comment>
<evidence type="ECO:0000313" key="1">
    <source>
        <dbReference type="EMBL" id="CAI2196018.1"/>
    </source>
</evidence>
<evidence type="ECO:0000313" key="2">
    <source>
        <dbReference type="Proteomes" id="UP001153678"/>
    </source>
</evidence>
<protein>
    <submittedName>
        <fullName evidence="1">10949_t:CDS:1</fullName>
    </submittedName>
</protein>